<feature type="transmembrane region" description="Helical" evidence="6">
    <location>
        <begin position="351"/>
        <end position="373"/>
    </location>
</feature>
<organism evidence="8 9">
    <name type="scientific">Pseudocercospora fijiensis (strain CIRAD86)</name>
    <name type="common">Black leaf streak disease fungus</name>
    <name type="synonym">Mycosphaerella fijiensis</name>
    <dbReference type="NCBI Taxonomy" id="383855"/>
    <lineage>
        <taxon>Eukaryota</taxon>
        <taxon>Fungi</taxon>
        <taxon>Dikarya</taxon>
        <taxon>Ascomycota</taxon>
        <taxon>Pezizomycotina</taxon>
        <taxon>Dothideomycetes</taxon>
        <taxon>Dothideomycetidae</taxon>
        <taxon>Mycosphaerellales</taxon>
        <taxon>Mycosphaerellaceae</taxon>
        <taxon>Pseudocercospora</taxon>
    </lineage>
</organism>
<dbReference type="GeneID" id="19330933"/>
<feature type="transmembrane region" description="Helical" evidence="6">
    <location>
        <begin position="314"/>
        <end position="331"/>
    </location>
</feature>
<dbReference type="EMBL" id="KB446557">
    <property type="protein sequence ID" value="EME84213.1"/>
    <property type="molecule type" value="Genomic_DNA"/>
</dbReference>
<dbReference type="Pfam" id="PF06963">
    <property type="entry name" value="FPN1"/>
    <property type="match status" value="2"/>
</dbReference>
<evidence type="ECO:0000256" key="4">
    <source>
        <dbReference type="ARBA" id="ARBA00022989"/>
    </source>
</evidence>
<keyword evidence="6" id="KW-0406">Ion transport</keyword>
<evidence type="ECO:0000313" key="9">
    <source>
        <dbReference type="Proteomes" id="UP000016932"/>
    </source>
</evidence>
<proteinExistence type="inferred from homology"/>
<evidence type="ECO:0000256" key="6">
    <source>
        <dbReference type="RuleBase" id="RU365065"/>
    </source>
</evidence>
<dbReference type="OrthoDB" id="648861at2759"/>
<gene>
    <name evidence="8" type="ORF">MYCFIDRAFT_134749</name>
</gene>
<evidence type="ECO:0000256" key="2">
    <source>
        <dbReference type="ARBA" id="ARBA00022448"/>
    </source>
</evidence>
<dbReference type="eggNOG" id="KOG2601">
    <property type="taxonomic scope" value="Eukaryota"/>
</dbReference>
<keyword evidence="5 6" id="KW-0472">Membrane</keyword>
<comment type="caution">
    <text evidence="6">Lacks conserved residue(s) required for the propagation of feature annotation.</text>
</comment>
<accession>M3B4B1</accession>
<evidence type="ECO:0000256" key="1">
    <source>
        <dbReference type="ARBA" id="ARBA00004141"/>
    </source>
</evidence>
<dbReference type="VEuPathDB" id="FungiDB:MYCFIDRAFT_134749"/>
<dbReference type="GO" id="GO:0016020">
    <property type="term" value="C:membrane"/>
    <property type="evidence" value="ECO:0007669"/>
    <property type="project" value="UniProtKB-SubCell"/>
</dbReference>
<keyword evidence="4 6" id="KW-1133">Transmembrane helix</keyword>
<dbReference type="AlphaFoldDB" id="M3B4B1"/>
<feature type="transmembrane region" description="Helical" evidence="6">
    <location>
        <begin position="282"/>
        <end position="302"/>
    </location>
</feature>
<comment type="function">
    <text evidence="6">May be involved in iron transport and iron homeostasis.</text>
</comment>
<dbReference type="GO" id="GO:0005381">
    <property type="term" value="F:iron ion transmembrane transporter activity"/>
    <property type="evidence" value="ECO:0007669"/>
    <property type="project" value="UniProtKB-UniRule"/>
</dbReference>
<dbReference type="RefSeq" id="XP_007924837.1">
    <property type="nucleotide sequence ID" value="XM_007926646.1"/>
</dbReference>
<dbReference type="PANTHER" id="PTHR11660">
    <property type="entry name" value="SOLUTE CARRIER FAMILY 40 MEMBER"/>
    <property type="match status" value="1"/>
</dbReference>
<dbReference type="HOGENOM" id="CLU_020370_5_0_1"/>
<feature type="transmembrane region" description="Helical" evidence="6">
    <location>
        <begin position="154"/>
        <end position="177"/>
    </location>
</feature>
<keyword evidence="3 6" id="KW-0812">Transmembrane</keyword>
<comment type="similarity">
    <text evidence="6">Belongs to the ferroportin (FP) (TC 2.A.100) family. SLC40A subfamily.</text>
</comment>
<dbReference type="InterPro" id="IPR009716">
    <property type="entry name" value="Ferroportin-1"/>
</dbReference>
<evidence type="ECO:0000313" key="8">
    <source>
        <dbReference type="EMBL" id="EME84213.1"/>
    </source>
</evidence>
<dbReference type="Proteomes" id="UP000016932">
    <property type="component" value="Unassembled WGS sequence"/>
</dbReference>
<evidence type="ECO:0000256" key="3">
    <source>
        <dbReference type="ARBA" id="ARBA00022692"/>
    </source>
</evidence>
<reference evidence="8 9" key="1">
    <citation type="journal article" date="2012" name="PLoS Pathog.">
        <title>Diverse lifestyles and strategies of plant pathogenesis encoded in the genomes of eighteen Dothideomycetes fungi.</title>
        <authorList>
            <person name="Ohm R.A."/>
            <person name="Feau N."/>
            <person name="Henrissat B."/>
            <person name="Schoch C.L."/>
            <person name="Horwitz B.A."/>
            <person name="Barry K.W."/>
            <person name="Condon B.J."/>
            <person name="Copeland A.C."/>
            <person name="Dhillon B."/>
            <person name="Glaser F."/>
            <person name="Hesse C.N."/>
            <person name="Kosti I."/>
            <person name="LaButti K."/>
            <person name="Lindquist E.A."/>
            <person name="Lucas S."/>
            <person name="Salamov A.A."/>
            <person name="Bradshaw R.E."/>
            <person name="Ciuffetti L."/>
            <person name="Hamelin R.C."/>
            <person name="Kema G.H.J."/>
            <person name="Lawrence C."/>
            <person name="Scott J.A."/>
            <person name="Spatafora J.W."/>
            <person name="Turgeon B.G."/>
            <person name="de Wit P.J.G.M."/>
            <person name="Zhong S."/>
            <person name="Goodwin S.B."/>
            <person name="Grigoriev I.V."/>
        </authorList>
    </citation>
    <scope>NUCLEOTIDE SEQUENCE [LARGE SCALE GENOMIC DNA]</scope>
    <source>
        <strain evidence="8 9">CIRAD86</strain>
    </source>
</reference>
<dbReference type="PANTHER" id="PTHR11660:SF57">
    <property type="entry name" value="SOLUTE CARRIER FAMILY 40 MEMBER"/>
    <property type="match status" value="1"/>
</dbReference>
<name>M3B4B1_PSEFD</name>
<feature type="transmembrane region" description="Helical" evidence="6">
    <location>
        <begin position="455"/>
        <end position="474"/>
    </location>
</feature>
<protein>
    <recommendedName>
        <fullName evidence="6">Solute carrier family 40 member</fullName>
    </recommendedName>
</protein>
<dbReference type="KEGG" id="pfj:MYCFIDRAFT_134749"/>
<keyword evidence="2 6" id="KW-0813">Transport</keyword>
<sequence length="482" mass="53042">MGGYGTVDSTAKVKHQNHDEVQEIRTSVTDEQNSEYTDCDEGLVTMRSLWSFYTSHALFMWNNRSYEFASVLFTASVYPHTLIAASIRGLSCHLASLLFSPALGRWCSACQSRLRPVQTCIIVQRVSIMAASVCWMFLFPRVGASLVDPNLKMVVFALLMILGMIERLSAVGNLVVVEREWLPLMAGSRQHEGGEEETSVLALTQAISLAIELYLTQSVYWSTPALQASRSVLEVDQTLTPCNAMSLITLITGPARRWLHSFQAYYTSSTFLPSVAYTLEPFSVLTLAGSMSSYLLIANFPLSQITAARTASTVVEISSAVLTPLLVTLFARKSSKRPDRATERADPLAAVGLLGLGWQVLCLVPATSVLMLVPGLQNASSETSSLPNLTLVLFASPAISRLGPYAFSLVEQQIVQLHVSENDRLEFSAVETALIDLSELCRWLVLGIFGSPSQFRWVAVTSFASVALSFVLFLRWTRRRQS</sequence>
<feature type="region of interest" description="Disordered" evidence="7">
    <location>
        <begin position="1"/>
        <end position="22"/>
    </location>
</feature>
<keyword evidence="9" id="KW-1185">Reference proteome</keyword>
<comment type="subcellular location">
    <subcellularLocation>
        <location evidence="1 6">Membrane</location>
        <topology evidence="1 6">Multi-pass membrane protein</topology>
    </subcellularLocation>
</comment>
<evidence type="ECO:0000256" key="5">
    <source>
        <dbReference type="ARBA" id="ARBA00023136"/>
    </source>
</evidence>
<evidence type="ECO:0000256" key="7">
    <source>
        <dbReference type="SAM" id="MobiDB-lite"/>
    </source>
</evidence>
<feature type="transmembrane region" description="Helical" evidence="6">
    <location>
        <begin position="122"/>
        <end position="142"/>
    </location>
</feature>